<name>A0A819N306_9BILA</name>
<evidence type="ECO:0000313" key="2">
    <source>
        <dbReference type="EMBL" id="CAF3989229.1"/>
    </source>
</evidence>
<keyword evidence="1" id="KW-0472">Membrane</keyword>
<sequence>MKMVKIRVYQSVAKEEINVESKSKRLFNKAKFSKTCTPTTCEQDGIEQGFIKNFLTYIEQEQINLNKKYGIYSTIFYWLSIIIMFINIYILFWIIFIWYIDLLHLSIFIFVTINGLSISSISPTTIGWIKQFLSLSPIELIFILSSNATASIIQYNYSKQENKNKNKINIHQDTILQTFIQHNQQDDYFPTMKKSVGITDLFNCETFPNSIIVLFQICTTFSRPGVYQPLRNDRQPDCDSTIKSPSNNGDHGNMAIATPFLVTFFVNIVDALRKKFLGESDILGANSLGDDLPIDIKKDRPKDYHPLTTRLQRQR</sequence>
<dbReference type="AlphaFoldDB" id="A0A819N306"/>
<protein>
    <recommendedName>
        <fullName evidence="4">Transmembrane protein</fullName>
    </recommendedName>
</protein>
<keyword evidence="1" id="KW-1133">Transmembrane helix</keyword>
<proteinExistence type="predicted"/>
<feature type="transmembrane region" description="Helical" evidence="1">
    <location>
        <begin position="106"/>
        <end position="128"/>
    </location>
</feature>
<gene>
    <name evidence="2" type="ORF">OXD698_LOCUS28847</name>
</gene>
<evidence type="ECO:0000256" key="1">
    <source>
        <dbReference type="SAM" id="Phobius"/>
    </source>
</evidence>
<reference evidence="2" key="1">
    <citation type="submission" date="2021-02" db="EMBL/GenBank/DDBJ databases">
        <authorList>
            <person name="Nowell W R."/>
        </authorList>
    </citation>
    <scope>NUCLEOTIDE SEQUENCE</scope>
</reference>
<feature type="transmembrane region" description="Helical" evidence="1">
    <location>
        <begin position="75"/>
        <end position="100"/>
    </location>
</feature>
<comment type="caution">
    <text evidence="2">The sequence shown here is derived from an EMBL/GenBank/DDBJ whole genome shotgun (WGS) entry which is preliminary data.</text>
</comment>
<keyword evidence="1" id="KW-0812">Transmembrane</keyword>
<dbReference type="Proteomes" id="UP000663844">
    <property type="component" value="Unassembled WGS sequence"/>
</dbReference>
<dbReference type="EMBL" id="CAJOAZ010003163">
    <property type="protein sequence ID" value="CAF3989229.1"/>
    <property type="molecule type" value="Genomic_DNA"/>
</dbReference>
<evidence type="ECO:0000313" key="3">
    <source>
        <dbReference type="Proteomes" id="UP000663844"/>
    </source>
</evidence>
<organism evidence="2 3">
    <name type="scientific">Adineta steineri</name>
    <dbReference type="NCBI Taxonomy" id="433720"/>
    <lineage>
        <taxon>Eukaryota</taxon>
        <taxon>Metazoa</taxon>
        <taxon>Spiralia</taxon>
        <taxon>Gnathifera</taxon>
        <taxon>Rotifera</taxon>
        <taxon>Eurotatoria</taxon>
        <taxon>Bdelloidea</taxon>
        <taxon>Adinetida</taxon>
        <taxon>Adinetidae</taxon>
        <taxon>Adineta</taxon>
    </lineage>
</organism>
<accession>A0A819N306</accession>
<evidence type="ECO:0008006" key="4">
    <source>
        <dbReference type="Google" id="ProtNLM"/>
    </source>
</evidence>